<comment type="caution">
    <text evidence="1">The sequence shown here is derived from an EMBL/GenBank/DDBJ whole genome shotgun (WGS) entry which is preliminary data.</text>
</comment>
<dbReference type="Proteomes" id="UP001281147">
    <property type="component" value="Unassembled WGS sequence"/>
</dbReference>
<keyword evidence="2" id="KW-1185">Reference proteome</keyword>
<reference evidence="1" key="1">
    <citation type="submission" date="2023-07" db="EMBL/GenBank/DDBJ databases">
        <title>Black Yeasts Isolated from many extreme environments.</title>
        <authorList>
            <person name="Coleine C."/>
            <person name="Stajich J.E."/>
            <person name="Selbmann L."/>
        </authorList>
    </citation>
    <scope>NUCLEOTIDE SEQUENCE</scope>
    <source>
        <strain evidence="1">CCFEE 5714</strain>
    </source>
</reference>
<proteinExistence type="predicted"/>
<dbReference type="EMBL" id="JAUTXU010000071">
    <property type="protein sequence ID" value="KAK3712148.1"/>
    <property type="molecule type" value="Genomic_DNA"/>
</dbReference>
<organism evidence="1 2">
    <name type="scientific">Vermiconidia calcicola</name>
    <dbReference type="NCBI Taxonomy" id="1690605"/>
    <lineage>
        <taxon>Eukaryota</taxon>
        <taxon>Fungi</taxon>
        <taxon>Dikarya</taxon>
        <taxon>Ascomycota</taxon>
        <taxon>Pezizomycotina</taxon>
        <taxon>Dothideomycetes</taxon>
        <taxon>Dothideomycetidae</taxon>
        <taxon>Mycosphaerellales</taxon>
        <taxon>Extremaceae</taxon>
        <taxon>Vermiconidia</taxon>
    </lineage>
</organism>
<evidence type="ECO:0000313" key="1">
    <source>
        <dbReference type="EMBL" id="KAK3712148.1"/>
    </source>
</evidence>
<protein>
    <submittedName>
        <fullName evidence="1">Uncharacterized protein</fullName>
    </submittedName>
</protein>
<sequence>MAEVFSAVAGGAGLVSLAIQLAESALKLKRFYDRVQKAPKALHRISRELTTLALLLRQIDGADVDHDSDEATALVQCIELCTESTGEIVGATQHLDDIIRRSSVAGRIYSALNIHDINQLCTNLERSKNSLMLAFQAFQFRSQLRVMHALRDPVMQQLLMQLKCSQEITQIRSDTKFLVERLRPVQPGMTVERQDYNDARIVDLTDAHGMTTSNSALSHERCPRVRRRGTAYRFRLPSWFSNRVWQLSSSHSQGRWELSLQTYNDLPADSPMAAYFRSGNVKLVQKMFQTGQASPYDVYGDWTTLQLAVSCRSFELCKLLLREGLGKQECYGGRAFGYMMNNITGHTGPDQTELAFARYLIEDDELDLEDYGENDAPFGSYCRDTIVHAQMLPLMERNMAFPFSTWSASQRYNFLLRYCYGVTPKMLTDFCPVTDDRTSLTHLRGPEGRTPVLHLIADALVNFRSVAFETLRAGTLEDWGALLEQVVSAGADLHVSSDPSHARHTPLRHLHAKCVESLNRDDANGEGSGVIEPREVLHYWLSRLYNAGADLIQYGSIEALMWTGVRGRGARSPWVSGTTVTRFIYGATPEEWSFEFQKASNVTVPVYRREVMPGHWPVSSFLPETICWQPESLDCGEGQRWVHDQDIVIRSSGIKAPPHHHESLFRSLSDDTQDDTGAAGMRGSQDAFTEVHRALDGFTSPMEGSGIACKDAACRPNSGQVAILWQHYARGPVSLQHLVLSRQVVPMSWEESHKACTLWKSQAETHDSVHSSQHADIKRFIWTSFQQWEIDVMRPNNKTFEGALVRNTGCLSIEDIPSKQPRVYQFAYTTLDHEDVCPMKRSVATPPLMLLYRVPRCGQIDGVVA</sequence>
<gene>
    <name evidence="1" type="ORF">LTR37_009239</name>
</gene>
<evidence type="ECO:0000313" key="2">
    <source>
        <dbReference type="Proteomes" id="UP001281147"/>
    </source>
</evidence>
<name>A0ACC3NA86_9PEZI</name>
<accession>A0ACC3NA86</accession>